<comment type="subcellular location">
    <subcellularLocation>
        <location evidence="1">Mitochondrion matrix</location>
    </subcellularLocation>
</comment>
<dbReference type="Pfam" id="PF08264">
    <property type="entry name" value="Anticodon_1"/>
    <property type="match status" value="1"/>
</dbReference>
<dbReference type="PANTHER" id="PTHR43740">
    <property type="entry name" value="LEUCYL-TRNA SYNTHETASE"/>
    <property type="match status" value="1"/>
</dbReference>
<dbReference type="InterPro" id="IPR025709">
    <property type="entry name" value="Leu_tRNA-synth_edit"/>
</dbReference>
<keyword evidence="5 11" id="KW-0547">Nucleotide-binding</keyword>
<dbReference type="SUPFAM" id="SSF47323">
    <property type="entry name" value="Anticodon-binding domain of a subclass of class I aminoacyl-tRNA synthetases"/>
    <property type="match status" value="1"/>
</dbReference>
<dbReference type="FunFam" id="3.40.50.620:FF:000003">
    <property type="entry name" value="Leucine--tRNA ligase"/>
    <property type="match status" value="1"/>
</dbReference>
<reference evidence="16 17" key="1">
    <citation type="submission" date="2017-05" db="EMBL/GenBank/DDBJ databases">
        <title>The Genome Sequence of Candida krusei Ckrusei653.</title>
        <authorList>
            <person name="Cuomo C."/>
            <person name="Forche A."/>
            <person name="Young S."/>
            <person name="Abouelleil A."/>
            <person name="Cao P."/>
            <person name="Chapman S."/>
            <person name="Cusick C."/>
            <person name="Shea T."/>
            <person name="Nusbaum C."/>
            <person name="Birren B."/>
        </authorList>
    </citation>
    <scope>NUCLEOTIDE SEQUENCE [LARGE SCALE GENOMIC DNA]</scope>
    <source>
        <strain evidence="16 17">Ckrusei653</strain>
    </source>
</reference>
<evidence type="ECO:0000256" key="9">
    <source>
        <dbReference type="ARBA" id="ARBA00030520"/>
    </source>
</evidence>
<dbReference type="InterPro" id="IPR013155">
    <property type="entry name" value="M/V/L/I-tRNA-synth_anticd-bd"/>
</dbReference>
<dbReference type="SUPFAM" id="SSF50677">
    <property type="entry name" value="ValRS/IleRS/LeuRS editing domain"/>
    <property type="match status" value="1"/>
</dbReference>
<dbReference type="Pfam" id="PF00133">
    <property type="entry name" value="tRNA-synt_1"/>
    <property type="match status" value="1"/>
</dbReference>
<evidence type="ECO:0000259" key="12">
    <source>
        <dbReference type="Pfam" id="PF00133"/>
    </source>
</evidence>
<proteinExistence type="inferred from homology"/>
<comment type="similarity">
    <text evidence="2 11">Belongs to the class-I aminoacyl-tRNA synthetase family.</text>
</comment>
<dbReference type="PANTHER" id="PTHR43740:SF2">
    <property type="entry name" value="LEUCINE--TRNA LIGASE, MITOCHONDRIAL"/>
    <property type="match status" value="1"/>
</dbReference>
<dbReference type="InterPro" id="IPR014729">
    <property type="entry name" value="Rossmann-like_a/b/a_fold"/>
</dbReference>
<protein>
    <recommendedName>
        <fullName evidence="3">leucine--tRNA ligase</fullName>
        <ecNumber evidence="3">6.1.1.4</ecNumber>
    </recommendedName>
    <alternativeName>
        <fullName evidence="9">Leucyl-tRNA synthetase</fullName>
    </alternativeName>
</protein>
<dbReference type="FunFam" id="1.10.730.10:FF:000002">
    <property type="entry name" value="Leucine--tRNA ligase"/>
    <property type="match status" value="1"/>
</dbReference>
<gene>
    <name evidence="16" type="ORF">CAS74_000325</name>
</gene>
<comment type="caution">
    <text evidence="16">The sequence shown here is derived from an EMBL/GenBank/DDBJ whole genome shotgun (WGS) entry which is preliminary data.</text>
</comment>
<sequence length="922" mass="105584">MANSNLARRAKVVAQGLVDLASLDQKWLARWRARCNNKFINPRRLINEDKKDLKKMYSLTMFPYPSGSLHMGHLRVYSISDTLARYYRMKGYDLIHPMGWDAFGLPAENAAVERGVNPEVWTKSNIQKMKAQMELMLTDFDWSREVSTCDPEYYKHTQKIFLEFLKHGLAYRKKAEINWDPIDKTVLANEQVDSEGRSWRSGAVVEKKLLEQWFLGITKYAGALNKDLELLEDWPSKVKAMQRNWIGESKGAEIKFQVCKDAKSHLEGHLPVDILDIFTTRAETIFSVQYLALSFSHPITQFISKNDPKLREFIDRLNKDGEESEKSKEGYLLPDVYATNPLDAGVKIPLFVAPYVIGTYGSGAVMGCPAHDVRDFEFWINNMGSSSAIIHSVEPINESDYIEGEPFVSKEGKMNINSRFLEGMTTSDARIQVVKELKLIQMGDFKTNYRIRDWLISRQRYWGAPIPVIHCDSCGIVPVPDEDLPVKLPHVDKLLGRGGSPLAQIEDFVNCECPKCKKPAKRDTDTMDTFMDSSWYMFRFLDSKNESLPFDDKIASKYMPVDQYIGGVEHAILHLLYSRFVSKFFNDIKWYENDAMRGEPFKQLITQGMVHGKTFINPKNGRFLKPEEYELNENGDAIIKESGEIASVSYEKMSKSKYNGADPAECINRHGADATRAHILFQAPINDILDWEEAKIIGIERWLKKVLKLSVDLADRSETGAMCAIDARVEPDTTSNIELHNEVYDFERGIDSAFGKTPSLNTLIAYYMKYTNSLIDAMKKNDVTNDFLQYKFLNLLKFMAPVTPATCEEAFELFNYRNTRGDSYPFLLEAEWPQVSPKIESHVNYNVMIDGKMRFVHRAHENFSNASTDECISQLVTTSDGEKYLSNVEVKKVILKKDTIVIMTNQPKKQRKKKGPQNTTEK</sequence>
<evidence type="ECO:0000256" key="2">
    <source>
        <dbReference type="ARBA" id="ARBA00005594"/>
    </source>
</evidence>
<keyword evidence="6 11" id="KW-0067">ATP-binding</keyword>
<dbReference type="SUPFAM" id="SSF52374">
    <property type="entry name" value="Nucleotidylyl transferase"/>
    <property type="match status" value="1"/>
</dbReference>
<evidence type="ECO:0000313" key="16">
    <source>
        <dbReference type="EMBL" id="OUT23949.1"/>
    </source>
</evidence>
<accession>A0A1Z8JTN6</accession>
<evidence type="ECO:0000256" key="1">
    <source>
        <dbReference type="ARBA" id="ARBA00004305"/>
    </source>
</evidence>
<dbReference type="InterPro" id="IPR015413">
    <property type="entry name" value="Methionyl/Leucyl_tRNA_Synth"/>
</dbReference>
<dbReference type="Pfam" id="PF09334">
    <property type="entry name" value="tRNA-synt_1g"/>
    <property type="match status" value="1"/>
</dbReference>
<dbReference type="PRINTS" id="PR00985">
    <property type="entry name" value="TRNASYNTHLEU"/>
</dbReference>
<dbReference type="Gene3D" id="1.10.730.10">
    <property type="entry name" value="Isoleucyl-tRNA Synthetase, Domain 1"/>
    <property type="match status" value="1"/>
</dbReference>
<comment type="catalytic activity">
    <reaction evidence="10">
        <text>tRNA(Leu) + L-leucine + ATP = L-leucyl-tRNA(Leu) + AMP + diphosphate</text>
        <dbReference type="Rhea" id="RHEA:11688"/>
        <dbReference type="Rhea" id="RHEA-COMP:9613"/>
        <dbReference type="Rhea" id="RHEA-COMP:9622"/>
        <dbReference type="ChEBI" id="CHEBI:30616"/>
        <dbReference type="ChEBI" id="CHEBI:33019"/>
        <dbReference type="ChEBI" id="CHEBI:57427"/>
        <dbReference type="ChEBI" id="CHEBI:78442"/>
        <dbReference type="ChEBI" id="CHEBI:78494"/>
        <dbReference type="ChEBI" id="CHEBI:456215"/>
        <dbReference type="EC" id="6.1.1.4"/>
    </reaction>
</comment>
<dbReference type="GO" id="GO:0005759">
    <property type="term" value="C:mitochondrial matrix"/>
    <property type="evidence" value="ECO:0007669"/>
    <property type="project" value="UniProtKB-SubCell"/>
</dbReference>
<evidence type="ECO:0000256" key="6">
    <source>
        <dbReference type="ARBA" id="ARBA00022840"/>
    </source>
</evidence>
<dbReference type="PROSITE" id="PS00178">
    <property type="entry name" value="AA_TRNA_LIGASE_I"/>
    <property type="match status" value="1"/>
</dbReference>
<feature type="domain" description="Aminoacyl-tRNA synthetase class Ia" evidence="12">
    <location>
        <begin position="451"/>
        <end position="611"/>
    </location>
</feature>
<keyword evidence="4 11" id="KW-0436">Ligase</keyword>
<dbReference type="GO" id="GO:0002161">
    <property type="term" value="F:aminoacyl-tRNA deacylase activity"/>
    <property type="evidence" value="ECO:0007669"/>
    <property type="project" value="InterPro"/>
</dbReference>
<dbReference type="InterPro" id="IPR002302">
    <property type="entry name" value="Leu-tRNA-ligase"/>
</dbReference>
<evidence type="ECO:0000259" key="13">
    <source>
        <dbReference type="Pfam" id="PF08264"/>
    </source>
</evidence>
<evidence type="ECO:0000256" key="5">
    <source>
        <dbReference type="ARBA" id="ARBA00022741"/>
    </source>
</evidence>
<dbReference type="AlphaFoldDB" id="A0A1Z8JTN6"/>
<dbReference type="EMBL" id="NHMM01000001">
    <property type="protein sequence ID" value="OUT23949.1"/>
    <property type="molecule type" value="Genomic_DNA"/>
</dbReference>
<dbReference type="InterPro" id="IPR001412">
    <property type="entry name" value="aa-tRNA-synth_I_CS"/>
</dbReference>
<dbReference type="FunFam" id="3.40.50.620:FF:000100">
    <property type="entry name" value="probable leucine--tRNA ligase, mitochondrial"/>
    <property type="match status" value="1"/>
</dbReference>
<dbReference type="VEuPathDB" id="FungiDB:C5L36_0C03150"/>
<dbReference type="InterPro" id="IPR009080">
    <property type="entry name" value="tRNAsynth_Ia_anticodon-bd"/>
</dbReference>
<feature type="domain" description="Methionyl/Valyl/Leucyl/Isoleucyl-tRNA synthetase anticodon-binding" evidence="13">
    <location>
        <begin position="761"/>
        <end position="847"/>
    </location>
</feature>
<dbReference type="Pfam" id="PF13603">
    <property type="entry name" value="tRNA-synt_1_2"/>
    <property type="match status" value="1"/>
</dbReference>
<evidence type="ECO:0000256" key="7">
    <source>
        <dbReference type="ARBA" id="ARBA00022917"/>
    </source>
</evidence>
<dbReference type="EC" id="6.1.1.4" evidence="3"/>
<dbReference type="InterPro" id="IPR002300">
    <property type="entry name" value="aa-tRNA-synth_Ia"/>
</dbReference>
<feature type="domain" description="Methionyl/Leucyl tRNA synthetase" evidence="14">
    <location>
        <begin position="60"/>
        <end position="194"/>
    </location>
</feature>
<dbReference type="GO" id="GO:0004823">
    <property type="term" value="F:leucine-tRNA ligase activity"/>
    <property type="evidence" value="ECO:0007669"/>
    <property type="project" value="UniProtKB-EC"/>
</dbReference>
<feature type="domain" description="Leucyl-tRNA synthetase editing" evidence="15">
    <location>
        <begin position="243"/>
        <end position="437"/>
    </location>
</feature>
<evidence type="ECO:0000313" key="17">
    <source>
        <dbReference type="Proteomes" id="UP000195871"/>
    </source>
</evidence>
<evidence type="ECO:0000256" key="3">
    <source>
        <dbReference type="ARBA" id="ARBA00013164"/>
    </source>
</evidence>
<evidence type="ECO:0000256" key="11">
    <source>
        <dbReference type="RuleBase" id="RU363035"/>
    </source>
</evidence>
<evidence type="ECO:0000259" key="14">
    <source>
        <dbReference type="Pfam" id="PF09334"/>
    </source>
</evidence>
<dbReference type="GO" id="GO:0032543">
    <property type="term" value="P:mitochondrial translation"/>
    <property type="evidence" value="ECO:0007669"/>
    <property type="project" value="TreeGrafter"/>
</dbReference>
<dbReference type="Gene3D" id="3.40.50.620">
    <property type="entry name" value="HUPs"/>
    <property type="match status" value="2"/>
</dbReference>
<dbReference type="GO" id="GO:0006429">
    <property type="term" value="P:leucyl-tRNA aminoacylation"/>
    <property type="evidence" value="ECO:0007669"/>
    <property type="project" value="InterPro"/>
</dbReference>
<keyword evidence="7 11" id="KW-0648">Protein biosynthesis</keyword>
<dbReference type="GO" id="GO:0005524">
    <property type="term" value="F:ATP binding"/>
    <property type="evidence" value="ECO:0007669"/>
    <property type="project" value="UniProtKB-KW"/>
</dbReference>
<dbReference type="InterPro" id="IPR009008">
    <property type="entry name" value="Val/Leu/Ile-tRNA-synth_edit"/>
</dbReference>
<evidence type="ECO:0000256" key="8">
    <source>
        <dbReference type="ARBA" id="ARBA00023146"/>
    </source>
</evidence>
<evidence type="ECO:0000256" key="10">
    <source>
        <dbReference type="ARBA" id="ARBA00047469"/>
    </source>
</evidence>
<evidence type="ECO:0000256" key="4">
    <source>
        <dbReference type="ARBA" id="ARBA00022598"/>
    </source>
</evidence>
<organism evidence="16 17">
    <name type="scientific">Pichia kudriavzevii</name>
    <name type="common">Yeast</name>
    <name type="synonym">Issatchenkia orientalis</name>
    <dbReference type="NCBI Taxonomy" id="4909"/>
    <lineage>
        <taxon>Eukaryota</taxon>
        <taxon>Fungi</taxon>
        <taxon>Dikarya</taxon>
        <taxon>Ascomycota</taxon>
        <taxon>Saccharomycotina</taxon>
        <taxon>Pichiomycetes</taxon>
        <taxon>Pichiales</taxon>
        <taxon>Pichiaceae</taxon>
        <taxon>Pichia</taxon>
    </lineage>
</organism>
<dbReference type="NCBIfam" id="TIGR00396">
    <property type="entry name" value="leuS_bact"/>
    <property type="match status" value="1"/>
</dbReference>
<keyword evidence="8 11" id="KW-0030">Aminoacyl-tRNA synthetase</keyword>
<name>A0A1Z8JTN6_PICKU</name>
<evidence type="ECO:0000259" key="15">
    <source>
        <dbReference type="Pfam" id="PF13603"/>
    </source>
</evidence>
<dbReference type="CDD" id="cd00812">
    <property type="entry name" value="LeuRS_core"/>
    <property type="match status" value="1"/>
</dbReference>
<dbReference type="Proteomes" id="UP000195871">
    <property type="component" value="Unassembled WGS sequence"/>
</dbReference>